<keyword evidence="4 10" id="KW-1134">Transmembrane beta strand</keyword>
<reference evidence="16" key="1">
    <citation type="journal article" date="2019" name="Int. J. Syst. Evol. Microbiol.">
        <title>The Global Catalogue of Microorganisms (GCM) 10K type strain sequencing project: providing services to taxonomists for standard genome sequencing and annotation.</title>
        <authorList>
            <consortium name="The Broad Institute Genomics Platform"/>
            <consortium name="The Broad Institute Genome Sequencing Center for Infectious Disease"/>
            <person name="Wu L."/>
            <person name="Ma J."/>
        </authorList>
    </citation>
    <scope>NUCLEOTIDE SEQUENCE [LARGE SCALE GENOMIC DNA]</scope>
    <source>
        <strain evidence="16">CCUG 2113</strain>
    </source>
</reference>
<keyword evidence="16" id="KW-1185">Reference proteome</keyword>
<dbReference type="SUPFAM" id="SSF56935">
    <property type="entry name" value="Porins"/>
    <property type="match status" value="1"/>
</dbReference>
<dbReference type="RefSeq" id="WP_207402109.1">
    <property type="nucleotide sequence ID" value="NZ_JAMXAX010000108.1"/>
</dbReference>
<dbReference type="Pfam" id="PF07715">
    <property type="entry name" value="Plug"/>
    <property type="match status" value="1"/>
</dbReference>
<evidence type="ECO:0000256" key="2">
    <source>
        <dbReference type="ARBA" id="ARBA00009810"/>
    </source>
</evidence>
<dbReference type="InterPro" id="IPR037066">
    <property type="entry name" value="Plug_dom_sf"/>
</dbReference>
<evidence type="ECO:0000313" key="16">
    <source>
        <dbReference type="Proteomes" id="UP001595693"/>
    </source>
</evidence>
<evidence type="ECO:0000256" key="8">
    <source>
        <dbReference type="ARBA" id="ARBA00023170"/>
    </source>
</evidence>
<dbReference type="Pfam" id="PF00593">
    <property type="entry name" value="TonB_dep_Rec_b-barrel"/>
    <property type="match status" value="1"/>
</dbReference>
<dbReference type="InterPro" id="IPR012910">
    <property type="entry name" value="Plug_dom"/>
</dbReference>
<evidence type="ECO:0000256" key="3">
    <source>
        <dbReference type="ARBA" id="ARBA00022448"/>
    </source>
</evidence>
<keyword evidence="12" id="KW-0732">Signal</keyword>
<evidence type="ECO:0000256" key="6">
    <source>
        <dbReference type="ARBA" id="ARBA00023077"/>
    </source>
</evidence>
<dbReference type="EMBL" id="JBHSAJ010000185">
    <property type="protein sequence ID" value="MFC3938666.1"/>
    <property type="molecule type" value="Genomic_DNA"/>
</dbReference>
<keyword evidence="3 10" id="KW-0813">Transport</keyword>
<evidence type="ECO:0000256" key="1">
    <source>
        <dbReference type="ARBA" id="ARBA00004571"/>
    </source>
</evidence>
<keyword evidence="6 11" id="KW-0798">TonB box</keyword>
<sequence>MTYTTSQPHRPVAILRARPTLHPVALAAMLALTGTGVAHAQAAPVAAPADNSAAAPASLPAVTVSASGLQLGANEMTTPVTVLEGDELVRRREATLGETLNSEPGITSSHFGAGASRPIIRGMDGPRVKVLSDGAELHDASTISPDHAVVSEPLLATQIEVLRGPSALVYGNGAVGGVVNVLDGKIPTAIPQKGYEGSAELRANSGAGEKAGAFSLTGGAGNLAVHVEGVARDAGDYRVGKGWAPEGEPTRKVLGSFNRTDTGSVGLSWVGERGYLGAAYTRQTAKYGLPGHNHSFEGCHTHGNHLHCGAHEGEEDGHDHGAEEHGDVPVVDLRSERFDIRGELRNPFAGFSALRLRAGVTDYVHDEVEDGAISTTFKNKAYDTRIELQHEPIGGFKGLIGLQTSQRKFSAVGEEAYVEPTITRKLGFFALEEYRLGDWRFEAALRHDRQTAEAQTSGIERSHNGTSASLGAVWKFTPGYQVGTSFTRASRAPSAEELYAKGLHMATSTYERGNADLKSEISQNIDVSLKKTSGDTTFGVSIFRNRINNYIYGRTLDEVDGLQLLQYSQADATFTGIEGQVRQRLNRNLGITLFGDTVRATLDAGGGRLPRIPATRAGIRLDANWQAWEGRVEWVQVARQNRVAEFETATPGYGMLNLGVSYNGQFSTGTPWQVYLKANNLTDRLAYAHTSFIKNAAPLMGRSLTVGMKVAF</sequence>
<evidence type="ECO:0000313" key="15">
    <source>
        <dbReference type="EMBL" id="MFC3938666.1"/>
    </source>
</evidence>
<evidence type="ECO:0000256" key="4">
    <source>
        <dbReference type="ARBA" id="ARBA00022452"/>
    </source>
</evidence>
<proteinExistence type="inferred from homology"/>
<comment type="subcellular location">
    <subcellularLocation>
        <location evidence="1 10">Cell outer membrane</location>
        <topology evidence="1 10">Multi-pass membrane protein</topology>
    </subcellularLocation>
</comment>
<evidence type="ECO:0000256" key="5">
    <source>
        <dbReference type="ARBA" id="ARBA00022692"/>
    </source>
</evidence>
<evidence type="ECO:0000256" key="7">
    <source>
        <dbReference type="ARBA" id="ARBA00023136"/>
    </source>
</evidence>
<gene>
    <name evidence="15" type="ORF">ACFOW3_29010</name>
</gene>
<dbReference type="Gene3D" id="2.170.130.10">
    <property type="entry name" value="TonB-dependent receptor, plug domain"/>
    <property type="match status" value="1"/>
</dbReference>
<evidence type="ECO:0000256" key="10">
    <source>
        <dbReference type="PROSITE-ProRule" id="PRU01360"/>
    </source>
</evidence>
<comment type="caution">
    <text evidence="15">The sequence shown here is derived from an EMBL/GenBank/DDBJ whole genome shotgun (WGS) entry which is preliminary data.</text>
</comment>
<dbReference type="InterPro" id="IPR000531">
    <property type="entry name" value="Beta-barrel_TonB"/>
</dbReference>
<feature type="domain" description="TonB-dependent receptor-like beta-barrel" evidence="13">
    <location>
        <begin position="353"/>
        <end position="681"/>
    </location>
</feature>
<keyword evidence="8 15" id="KW-0675">Receptor</keyword>
<feature type="signal peptide" evidence="12">
    <location>
        <begin position="1"/>
        <end position="40"/>
    </location>
</feature>
<name>A0ABV8DJA9_9BURK</name>
<dbReference type="InterPro" id="IPR036942">
    <property type="entry name" value="Beta-barrel_TonB_sf"/>
</dbReference>
<evidence type="ECO:0000256" key="12">
    <source>
        <dbReference type="SAM" id="SignalP"/>
    </source>
</evidence>
<keyword evidence="9 10" id="KW-0998">Cell outer membrane</keyword>
<keyword evidence="5 10" id="KW-0812">Transmembrane</keyword>
<dbReference type="InterPro" id="IPR039426">
    <property type="entry name" value="TonB-dep_rcpt-like"/>
</dbReference>
<dbReference type="CDD" id="cd01347">
    <property type="entry name" value="ligand_gated_channel"/>
    <property type="match status" value="1"/>
</dbReference>
<dbReference type="PANTHER" id="PTHR30069:SF40">
    <property type="entry name" value="TONB-DEPENDENT RECEPTOR NMB0964-RELATED"/>
    <property type="match status" value="1"/>
</dbReference>
<evidence type="ECO:0000259" key="13">
    <source>
        <dbReference type="Pfam" id="PF00593"/>
    </source>
</evidence>
<dbReference type="Gene3D" id="2.40.170.20">
    <property type="entry name" value="TonB-dependent receptor, beta-barrel domain"/>
    <property type="match status" value="1"/>
</dbReference>
<evidence type="ECO:0000259" key="14">
    <source>
        <dbReference type="Pfam" id="PF07715"/>
    </source>
</evidence>
<dbReference type="PROSITE" id="PS52016">
    <property type="entry name" value="TONB_DEPENDENT_REC_3"/>
    <property type="match status" value="1"/>
</dbReference>
<feature type="domain" description="TonB-dependent receptor plug" evidence="14">
    <location>
        <begin position="75"/>
        <end position="178"/>
    </location>
</feature>
<dbReference type="Proteomes" id="UP001595693">
    <property type="component" value="Unassembled WGS sequence"/>
</dbReference>
<protein>
    <submittedName>
        <fullName evidence="15">TonB-dependent receptor domain-containing protein</fullName>
    </submittedName>
</protein>
<accession>A0ABV8DJA9</accession>
<dbReference type="PANTHER" id="PTHR30069">
    <property type="entry name" value="TONB-DEPENDENT OUTER MEMBRANE RECEPTOR"/>
    <property type="match status" value="1"/>
</dbReference>
<feature type="chain" id="PRO_5045809516" evidence="12">
    <location>
        <begin position="41"/>
        <end position="712"/>
    </location>
</feature>
<comment type="similarity">
    <text evidence="2 10 11">Belongs to the TonB-dependent receptor family.</text>
</comment>
<organism evidence="15 16">
    <name type="scientific">Acidovorax facilis</name>
    <dbReference type="NCBI Taxonomy" id="12917"/>
    <lineage>
        <taxon>Bacteria</taxon>
        <taxon>Pseudomonadati</taxon>
        <taxon>Pseudomonadota</taxon>
        <taxon>Betaproteobacteria</taxon>
        <taxon>Burkholderiales</taxon>
        <taxon>Comamonadaceae</taxon>
        <taxon>Acidovorax</taxon>
    </lineage>
</organism>
<keyword evidence="7 10" id="KW-0472">Membrane</keyword>
<evidence type="ECO:0000256" key="11">
    <source>
        <dbReference type="RuleBase" id="RU003357"/>
    </source>
</evidence>
<evidence type="ECO:0000256" key="9">
    <source>
        <dbReference type="ARBA" id="ARBA00023237"/>
    </source>
</evidence>